<evidence type="ECO:0000313" key="2">
    <source>
        <dbReference type="Proteomes" id="UP000319908"/>
    </source>
</evidence>
<evidence type="ECO:0000313" key="1">
    <source>
        <dbReference type="EMBL" id="TWU15636.1"/>
    </source>
</evidence>
<name>A0A5C6BWJ8_9BACT</name>
<accession>A0A5C6BWJ8</accession>
<protein>
    <submittedName>
        <fullName evidence="1">Uncharacterized protein</fullName>
    </submittedName>
</protein>
<organism evidence="1 2">
    <name type="scientific">Allorhodopirellula heiligendammensis</name>
    <dbReference type="NCBI Taxonomy" id="2714739"/>
    <lineage>
        <taxon>Bacteria</taxon>
        <taxon>Pseudomonadati</taxon>
        <taxon>Planctomycetota</taxon>
        <taxon>Planctomycetia</taxon>
        <taxon>Pirellulales</taxon>
        <taxon>Pirellulaceae</taxon>
        <taxon>Allorhodopirellula</taxon>
    </lineage>
</organism>
<proteinExistence type="predicted"/>
<dbReference type="EMBL" id="SJPU01000002">
    <property type="protein sequence ID" value="TWU15636.1"/>
    <property type="molecule type" value="Genomic_DNA"/>
</dbReference>
<reference evidence="1 2" key="1">
    <citation type="journal article" date="2020" name="Antonie Van Leeuwenhoek">
        <title>Rhodopirellula heiligendammensis sp. nov., Rhodopirellula pilleata sp. nov., and Rhodopirellula solitaria sp. nov. isolated from natural or artificial marine surfaces in Northern Germany and California, USA, and emended description of the genus Rhodopirellula.</title>
        <authorList>
            <person name="Kallscheuer N."/>
            <person name="Wiegand S."/>
            <person name="Jogler M."/>
            <person name="Boedeker C."/>
            <person name="Peeters S.H."/>
            <person name="Rast P."/>
            <person name="Heuer A."/>
            <person name="Jetten M.S.M."/>
            <person name="Rohde M."/>
            <person name="Jogler C."/>
        </authorList>
    </citation>
    <scope>NUCLEOTIDE SEQUENCE [LARGE SCALE GENOMIC DNA]</scope>
    <source>
        <strain evidence="1 2">Poly21</strain>
    </source>
</reference>
<dbReference type="Proteomes" id="UP000319908">
    <property type="component" value="Unassembled WGS sequence"/>
</dbReference>
<dbReference type="AlphaFoldDB" id="A0A5C6BWJ8"/>
<gene>
    <name evidence="1" type="ORF">Poly21_28330</name>
</gene>
<comment type="caution">
    <text evidence="1">The sequence shown here is derived from an EMBL/GenBank/DDBJ whole genome shotgun (WGS) entry which is preliminary data.</text>
</comment>
<sequence>MATAQLSALDGESVTSPPAAIPFLAPYSPLLMWFE</sequence>
<keyword evidence="2" id="KW-1185">Reference proteome</keyword>